<dbReference type="RefSeq" id="WP_128929782.1">
    <property type="nucleotide sequence ID" value="NZ_JAKLTY010000034.1"/>
</dbReference>
<dbReference type="EMBL" id="JAKLTY010000034">
    <property type="protein sequence ID" value="MCG2631924.1"/>
    <property type="molecule type" value="Genomic_DNA"/>
</dbReference>
<comment type="caution">
    <text evidence="1">The sequence shown here is derived from an EMBL/GenBank/DDBJ whole genome shotgun (WGS) entry which is preliminary data.</text>
</comment>
<sequence length="113" mass="11984">MTIETATIPIVRTPKTNGIVPLDLVEAMSVVAASRATLAIIKAYEAAGVTGNVMVPLVTDCPVDPATLGRAIRRVWKAALEDVGNGGSVRVELRPRAVHRFIESEGIPDLGRI</sequence>
<dbReference type="Proteomes" id="UP001139054">
    <property type="component" value="Unassembled WGS sequence"/>
</dbReference>
<evidence type="ECO:0000313" key="3">
    <source>
        <dbReference type="Proteomes" id="UP001139012"/>
    </source>
</evidence>
<dbReference type="AlphaFoldDB" id="A0A9X1RFY3"/>
<evidence type="ECO:0000313" key="2">
    <source>
        <dbReference type="EMBL" id="MCG2672719.1"/>
    </source>
</evidence>
<dbReference type="EMBL" id="JAKLUA010000024">
    <property type="protein sequence ID" value="MCG2672719.1"/>
    <property type="molecule type" value="Genomic_DNA"/>
</dbReference>
<dbReference type="Proteomes" id="UP001139012">
    <property type="component" value="Unassembled WGS sequence"/>
</dbReference>
<reference evidence="1" key="1">
    <citation type="submission" date="2022-01" db="EMBL/GenBank/DDBJ databases">
        <title>Genome sequnece data of strain Bradyrhizobium sp. nov.</title>
        <authorList>
            <person name="Zhang J."/>
        </authorList>
    </citation>
    <scope>NUCLEOTIDE SEQUENCE</scope>
    <source>
        <strain evidence="2">WYCCWR 12774</strain>
        <strain evidence="1">WYCCWR 13023</strain>
    </source>
</reference>
<gene>
    <name evidence="2" type="ORF">L6637_37835</name>
    <name evidence="1" type="ORF">L6654_35415</name>
</gene>
<name>A0A9X1RFY3_9BRAD</name>
<keyword evidence="3" id="KW-1185">Reference proteome</keyword>
<protein>
    <submittedName>
        <fullName evidence="1">Uncharacterized protein</fullName>
    </submittedName>
</protein>
<organism evidence="1 4">
    <name type="scientific">Bradyrhizobium zhengyangense</name>
    <dbReference type="NCBI Taxonomy" id="2911009"/>
    <lineage>
        <taxon>Bacteria</taxon>
        <taxon>Pseudomonadati</taxon>
        <taxon>Pseudomonadota</taxon>
        <taxon>Alphaproteobacteria</taxon>
        <taxon>Hyphomicrobiales</taxon>
        <taxon>Nitrobacteraceae</taxon>
        <taxon>Bradyrhizobium</taxon>
    </lineage>
</organism>
<dbReference type="GeneID" id="39480580"/>
<evidence type="ECO:0000313" key="1">
    <source>
        <dbReference type="EMBL" id="MCG2631924.1"/>
    </source>
</evidence>
<evidence type="ECO:0000313" key="4">
    <source>
        <dbReference type="Proteomes" id="UP001139054"/>
    </source>
</evidence>
<proteinExistence type="predicted"/>
<accession>A0A9X1RFY3</accession>